<evidence type="ECO:0000259" key="2">
    <source>
        <dbReference type="PROSITE" id="PS50018"/>
    </source>
</evidence>
<organism evidence="3 4">
    <name type="scientific">Entamoeba nuttalli</name>
    <dbReference type="NCBI Taxonomy" id="412467"/>
    <lineage>
        <taxon>Eukaryota</taxon>
        <taxon>Amoebozoa</taxon>
        <taxon>Evosea</taxon>
        <taxon>Archamoebae</taxon>
        <taxon>Mastigamoebida</taxon>
        <taxon>Entamoebidae</taxon>
        <taxon>Entamoeba</taxon>
    </lineage>
</organism>
<dbReference type="Proteomes" id="UP001628156">
    <property type="component" value="Unassembled WGS sequence"/>
</dbReference>
<dbReference type="SMART" id="SM00323">
    <property type="entry name" value="RasGAP"/>
    <property type="match status" value="1"/>
</dbReference>
<accession>A0ABQ0DW61</accession>
<proteinExistence type="predicted"/>
<dbReference type="PROSITE" id="PS50018">
    <property type="entry name" value="RAS_GTPASE_ACTIV_2"/>
    <property type="match status" value="1"/>
</dbReference>
<keyword evidence="4" id="KW-1185">Reference proteome</keyword>
<dbReference type="InterPro" id="IPR001936">
    <property type="entry name" value="RasGAP_dom"/>
</dbReference>
<sequence>MSSFGRFISIASDINAETVSLNPTEEETGKTYYWDSESFSFVFQHYSWVVNKIAQNLELAAFIGDNLNSYVLDEYINIVIQVFTMNDRILPFIKFLINREFEESRSREELFRQNTLCTRILTAYARITSKKFLSTTLKNSVLKMVNTNQSFEIDELKLLPGQILGSNLAALQSTCKEILENISTSRCDVPIEIRTICNCLWENCLKYFKNDKELPSQIVGGFLFLRLFCPAIASPENFGLLGVESKVSPKARRNLILVTKVLQNIANQVTIAKEKYLEKTFQFCKEHFSLVKDYNQYISTQTIIMTASVDGSVKFINVANIKITKLFSLHQILYYLHNELANKKINANDVERNSMEEAFDVIGVPPFLYTKKSQKDNREQSDMELVRLLEKDQIFYRGDSLPNGQLVFYIVVHKFIVFLKSLNSNEKKNENLDFIDILMILLTNAVEQQQYIFILDFSWFSTEEVTENIIIDICSTLTLIPEQMKNNFVHSYILHAGKNVKKMLEAMVVNSGVYGLPIGWNKLVDIVDDWQELSKIFGTTEIMIPDSSKAFIKREFHALKINPKGKAQDRIVLITFDVLLNIDPISKSILNEIPLNSLTQIDAYEKIPHIIFHFNEITPKEKKSNTSKTERRYILQNMNSREILLTQLFAICFYKEILTKTKLVYDILKKGSYKKGSDKIVICFDRLIIVKGNTISHDILYASLEKMYVIDNLKNKDVKTIFFEYKNLKGGVIESVTKKYNISKEDIGIKDVIQSLISGEFCKTSAINI</sequence>
<gene>
    <name evidence="3" type="ORF">ENUP19_0319G0013</name>
</gene>
<dbReference type="Gene3D" id="3.40.525.10">
    <property type="entry name" value="CRAL-TRIO lipid binding domain"/>
    <property type="match status" value="1"/>
</dbReference>
<dbReference type="InterPro" id="IPR036865">
    <property type="entry name" value="CRAL-TRIO_dom_sf"/>
</dbReference>
<dbReference type="SUPFAM" id="SSF48350">
    <property type="entry name" value="GTPase activation domain, GAP"/>
    <property type="match status" value="1"/>
</dbReference>
<evidence type="ECO:0000256" key="1">
    <source>
        <dbReference type="ARBA" id="ARBA00022468"/>
    </source>
</evidence>
<dbReference type="EMBL" id="BAAFRS010000319">
    <property type="protein sequence ID" value="GAB1227097.1"/>
    <property type="molecule type" value="Genomic_DNA"/>
</dbReference>
<name>A0ABQ0DW61_9EUKA</name>
<evidence type="ECO:0000313" key="4">
    <source>
        <dbReference type="Proteomes" id="UP001628156"/>
    </source>
</evidence>
<feature type="domain" description="Ras-GAP" evidence="2">
    <location>
        <begin position="71"/>
        <end position="267"/>
    </location>
</feature>
<dbReference type="InterPro" id="IPR008936">
    <property type="entry name" value="Rho_GTPase_activation_prot"/>
</dbReference>
<dbReference type="PANTHER" id="PTHR10194">
    <property type="entry name" value="RAS GTPASE-ACTIVATING PROTEINS"/>
    <property type="match status" value="1"/>
</dbReference>
<dbReference type="PANTHER" id="PTHR10194:SF151">
    <property type="entry name" value="NEUROFIBROMIN-A"/>
    <property type="match status" value="1"/>
</dbReference>
<dbReference type="Pfam" id="PF00616">
    <property type="entry name" value="RasGAP"/>
    <property type="match status" value="1"/>
</dbReference>
<reference evidence="3 4" key="1">
    <citation type="journal article" date="2019" name="PLoS Negl. Trop. Dis.">
        <title>Whole genome sequencing of Entamoeba nuttalli reveals mammalian host-related molecular signatures and a novel octapeptide-repeat surface protein.</title>
        <authorList>
            <person name="Tanaka M."/>
            <person name="Makiuchi T."/>
            <person name="Komiyama T."/>
            <person name="Shiina T."/>
            <person name="Osaki K."/>
            <person name="Tachibana H."/>
        </authorList>
    </citation>
    <scope>NUCLEOTIDE SEQUENCE [LARGE SCALE GENOMIC DNA]</scope>
    <source>
        <strain evidence="3 4">P19-061405</strain>
    </source>
</reference>
<protein>
    <recommendedName>
        <fullName evidence="2">Ras-GAP domain-containing protein</fullName>
    </recommendedName>
</protein>
<keyword evidence="1" id="KW-0343">GTPase activation</keyword>
<dbReference type="InterPro" id="IPR039360">
    <property type="entry name" value="Ras_GTPase"/>
</dbReference>
<dbReference type="Gene3D" id="1.10.506.10">
    <property type="entry name" value="GTPase Activation - p120gap, domain 1"/>
    <property type="match status" value="2"/>
</dbReference>
<evidence type="ECO:0000313" key="3">
    <source>
        <dbReference type="EMBL" id="GAB1227097.1"/>
    </source>
</evidence>
<comment type="caution">
    <text evidence="3">The sequence shown here is derived from an EMBL/GenBank/DDBJ whole genome shotgun (WGS) entry which is preliminary data.</text>
</comment>